<dbReference type="AlphaFoldDB" id="A0A4T0FMM8"/>
<dbReference type="GO" id="GO:0006338">
    <property type="term" value="P:chromatin remodeling"/>
    <property type="evidence" value="ECO:0007669"/>
    <property type="project" value="InterPro"/>
</dbReference>
<dbReference type="GO" id="GO:0006368">
    <property type="term" value="P:transcription elongation by RNA polymerase II"/>
    <property type="evidence" value="ECO:0007669"/>
    <property type="project" value="TreeGrafter"/>
</dbReference>
<comment type="subcellular location">
    <subcellularLocation>
        <location evidence="1">Nucleus</location>
    </subcellularLocation>
</comment>
<dbReference type="EMBL" id="SPNW01000025">
    <property type="protein sequence ID" value="TIA89641.1"/>
    <property type="molecule type" value="Genomic_DNA"/>
</dbReference>
<dbReference type="CDD" id="cd04369">
    <property type="entry name" value="Bromodomain"/>
    <property type="match status" value="1"/>
</dbReference>
<accession>A0A4T0FMM8</accession>
<feature type="region of interest" description="Disordered" evidence="9">
    <location>
        <begin position="1"/>
        <end position="72"/>
    </location>
</feature>
<keyword evidence="5 8" id="KW-0103">Bromodomain</keyword>
<name>A0A4T0FMM8_9BASI</name>
<feature type="region of interest" description="Disordered" evidence="9">
    <location>
        <begin position="192"/>
        <end position="215"/>
    </location>
</feature>
<gene>
    <name evidence="11" type="ORF">E3P99_01985</name>
</gene>
<dbReference type="OrthoDB" id="6017at2759"/>
<evidence type="ECO:0000256" key="9">
    <source>
        <dbReference type="SAM" id="MobiDB-lite"/>
    </source>
</evidence>
<feature type="domain" description="Bromo" evidence="10">
    <location>
        <begin position="100"/>
        <end position="170"/>
    </location>
</feature>
<keyword evidence="7" id="KW-0539">Nucleus</keyword>
<reference evidence="11 12" key="1">
    <citation type="submission" date="2019-03" db="EMBL/GenBank/DDBJ databases">
        <title>Sequencing 23 genomes of Wallemia ichthyophaga.</title>
        <authorList>
            <person name="Gostincar C."/>
        </authorList>
    </citation>
    <scope>NUCLEOTIDE SEQUENCE [LARGE SCALE GENOMIC DNA]</scope>
    <source>
        <strain evidence="11 12">EXF-5753</strain>
    </source>
</reference>
<evidence type="ECO:0000256" key="8">
    <source>
        <dbReference type="PROSITE-ProRule" id="PRU00035"/>
    </source>
</evidence>
<feature type="compositionally biased region" description="Basic and acidic residues" evidence="9">
    <location>
        <begin position="8"/>
        <end position="20"/>
    </location>
</feature>
<dbReference type="SUPFAM" id="SSF47370">
    <property type="entry name" value="Bromodomain"/>
    <property type="match status" value="2"/>
</dbReference>
<evidence type="ECO:0000259" key="10">
    <source>
        <dbReference type="PROSITE" id="PS50014"/>
    </source>
</evidence>
<keyword evidence="6" id="KW-0804">Transcription</keyword>
<dbReference type="GO" id="GO:0003682">
    <property type="term" value="F:chromatin binding"/>
    <property type="evidence" value="ECO:0007669"/>
    <property type="project" value="TreeGrafter"/>
</dbReference>
<evidence type="ECO:0000256" key="4">
    <source>
        <dbReference type="ARBA" id="ARBA00023015"/>
    </source>
</evidence>
<protein>
    <recommendedName>
        <fullName evidence="10">Bromo domain-containing protein</fullName>
    </recommendedName>
</protein>
<dbReference type="InterPro" id="IPR001487">
    <property type="entry name" value="Bromodomain"/>
</dbReference>
<evidence type="ECO:0000256" key="6">
    <source>
        <dbReference type="ARBA" id="ARBA00023163"/>
    </source>
</evidence>
<dbReference type="Gene3D" id="1.20.920.10">
    <property type="entry name" value="Bromodomain-like"/>
    <property type="match status" value="2"/>
</dbReference>
<keyword evidence="12" id="KW-1185">Reference proteome</keyword>
<keyword evidence="4" id="KW-0805">Transcription regulation</keyword>
<feature type="compositionally biased region" description="Acidic residues" evidence="9">
    <location>
        <begin position="41"/>
        <end position="52"/>
    </location>
</feature>
<evidence type="ECO:0000256" key="7">
    <source>
        <dbReference type="ARBA" id="ARBA00023242"/>
    </source>
</evidence>
<evidence type="ECO:0000256" key="1">
    <source>
        <dbReference type="ARBA" id="ARBA00004123"/>
    </source>
</evidence>
<dbReference type="Proteomes" id="UP000310189">
    <property type="component" value="Unassembled WGS sequence"/>
</dbReference>
<sequence>MSQGANDAVKEEMNVDVKGEADDEYVDEPLPLESKARDEGQGDDYMADDFDIEPTGASSSRKRRRTTNTDKGSYQVNNIENELEQSMKLFNKIKDMKDDTGRPLSSEFINLPNGQLLPDYYTVIKKPISFQQIEERITKKEYVSMLEMKSDFELCFSNAKKYNAKNSQIVVDAKAMLKKVKECFQKYCEHGDVDGGPEPNESGFPFPQQKSKRGRPKGINKIVKKVIDKLMIHRHKDNGRLMSEPFNVLPDEKEVPYYYDVIDNPTSFEIINKNMAEKFYTTISEIVEDLELMFNNAMHFNEESSEIHQDAKELKATMYELLKIHVPDDMLDEKLWRIVMTPDGQRIPSTYVEQKPLPKTKPAFPLKASSNYDFVQFRPERNSVDPAALEAFLKDNQPSPSGTPSKAEAQKKDEEEEIIEAVDPDTDSTHASNMLKLQPSLRAMKFDKSFIDCGMFVDHALTIASQPGLKVEVKTFNKSDTHIDSKNLMLRCNGSMIPLSSSSSSSLPTPQGEHKWFVTLQRKNVIEVFVTHRNSQDRVEATEMYKIFLSAGA</sequence>
<proteinExistence type="predicted"/>
<evidence type="ECO:0000313" key="11">
    <source>
        <dbReference type="EMBL" id="TIA89641.1"/>
    </source>
</evidence>
<feature type="domain" description="Bromo" evidence="10">
    <location>
        <begin position="238"/>
        <end position="308"/>
    </location>
</feature>
<dbReference type="PANTHER" id="PTHR16062">
    <property type="entry name" value="SWI/SNF-RELATED"/>
    <property type="match status" value="1"/>
</dbReference>
<dbReference type="SMART" id="SM00297">
    <property type="entry name" value="BROMO"/>
    <property type="match status" value="2"/>
</dbReference>
<dbReference type="PROSITE" id="PS50014">
    <property type="entry name" value="BROMODOMAIN_2"/>
    <property type="match status" value="2"/>
</dbReference>
<evidence type="ECO:0000313" key="12">
    <source>
        <dbReference type="Proteomes" id="UP000310189"/>
    </source>
</evidence>
<keyword evidence="2" id="KW-0677">Repeat</keyword>
<comment type="caution">
    <text evidence="11">The sequence shown here is derived from an EMBL/GenBank/DDBJ whole genome shotgun (WGS) entry which is preliminary data.</text>
</comment>
<dbReference type="PRINTS" id="PR00503">
    <property type="entry name" value="BROMODOMAIN"/>
</dbReference>
<organism evidence="11 12">
    <name type="scientific">Wallemia hederae</name>
    <dbReference type="NCBI Taxonomy" id="1540922"/>
    <lineage>
        <taxon>Eukaryota</taxon>
        <taxon>Fungi</taxon>
        <taxon>Dikarya</taxon>
        <taxon>Basidiomycota</taxon>
        <taxon>Wallemiomycotina</taxon>
        <taxon>Wallemiomycetes</taxon>
        <taxon>Wallemiales</taxon>
        <taxon>Wallemiaceae</taxon>
        <taxon>Wallemia</taxon>
    </lineage>
</organism>
<dbReference type="InterPro" id="IPR037382">
    <property type="entry name" value="Rsc/polybromo"/>
</dbReference>
<dbReference type="InterPro" id="IPR036427">
    <property type="entry name" value="Bromodomain-like_sf"/>
</dbReference>
<evidence type="ECO:0000256" key="3">
    <source>
        <dbReference type="ARBA" id="ARBA00022853"/>
    </source>
</evidence>
<evidence type="ECO:0000256" key="5">
    <source>
        <dbReference type="ARBA" id="ARBA00023117"/>
    </source>
</evidence>
<keyword evidence="3" id="KW-0156">Chromatin regulator</keyword>
<dbReference type="GO" id="GO:0016586">
    <property type="term" value="C:RSC-type complex"/>
    <property type="evidence" value="ECO:0007669"/>
    <property type="project" value="InterPro"/>
</dbReference>
<evidence type="ECO:0000256" key="2">
    <source>
        <dbReference type="ARBA" id="ARBA00022737"/>
    </source>
</evidence>
<dbReference type="PANTHER" id="PTHR16062:SF19">
    <property type="entry name" value="PROTEIN POLYBROMO-1"/>
    <property type="match status" value="1"/>
</dbReference>
<feature type="region of interest" description="Disordered" evidence="9">
    <location>
        <begin position="393"/>
        <end position="415"/>
    </location>
</feature>
<dbReference type="Pfam" id="PF00439">
    <property type="entry name" value="Bromodomain"/>
    <property type="match status" value="2"/>
</dbReference>